<protein>
    <recommendedName>
        <fullName evidence="12">Phosphatidylinositol-4-phosphate 5-kinase</fullName>
    </recommendedName>
</protein>
<reference evidence="11" key="1">
    <citation type="submission" date="2015-09" db="EMBL/GenBank/DDBJ databases">
        <authorList>
            <consortium name="Pathogen Informatics"/>
        </authorList>
    </citation>
    <scope>NUCLEOTIDE SEQUENCE [LARGE SCALE GENOMIC DNA]</scope>
    <source>
        <strain evidence="11">Lake Konstanz</strain>
    </source>
</reference>
<gene>
    <name evidence="10" type="ORF">BSAL_16495</name>
</gene>
<evidence type="ECO:0000313" key="10">
    <source>
        <dbReference type="EMBL" id="CUG88627.1"/>
    </source>
</evidence>
<keyword evidence="3" id="KW-0963">Cytoplasm</keyword>
<organism evidence="10 11">
    <name type="scientific">Bodo saltans</name>
    <name type="common">Flagellated protozoan</name>
    <dbReference type="NCBI Taxonomy" id="75058"/>
    <lineage>
        <taxon>Eukaryota</taxon>
        <taxon>Discoba</taxon>
        <taxon>Euglenozoa</taxon>
        <taxon>Kinetoplastea</taxon>
        <taxon>Metakinetoplastina</taxon>
        <taxon>Eubodonida</taxon>
        <taxon>Bodonidae</taxon>
        <taxon>Bodo</taxon>
    </lineage>
</organism>
<feature type="compositionally biased region" description="Basic and acidic residues" evidence="9">
    <location>
        <begin position="478"/>
        <end position="491"/>
    </location>
</feature>
<comment type="subcellular location">
    <subcellularLocation>
        <location evidence="1">Cell projection</location>
        <location evidence="1">Cilium</location>
        <location evidence="1">Flagellum</location>
    </subcellularLocation>
    <subcellularLocation>
        <location evidence="2">Cytoplasm</location>
        <location evidence="2">Cytoskeleton</location>
        <location evidence="2">Cilium axoneme</location>
    </subcellularLocation>
</comment>
<keyword evidence="8" id="KW-0966">Cell projection</keyword>
<dbReference type="VEuPathDB" id="TriTrypDB:BSAL_16495"/>
<evidence type="ECO:0000256" key="5">
    <source>
        <dbReference type="ARBA" id="ARBA00022846"/>
    </source>
</evidence>
<feature type="region of interest" description="Disordered" evidence="9">
    <location>
        <begin position="334"/>
        <end position="356"/>
    </location>
</feature>
<dbReference type="SMART" id="SM00698">
    <property type="entry name" value="MORN"/>
    <property type="match status" value="9"/>
</dbReference>
<dbReference type="Pfam" id="PF02493">
    <property type="entry name" value="MORN"/>
    <property type="match status" value="9"/>
</dbReference>
<dbReference type="PANTHER" id="PTHR46613">
    <property type="entry name" value="RADIAL SPOKE HEAD 10 HOMOLOG B-RELATED"/>
    <property type="match status" value="1"/>
</dbReference>
<keyword evidence="7" id="KW-0206">Cytoskeleton</keyword>
<dbReference type="GO" id="GO:0031514">
    <property type="term" value="C:motile cilium"/>
    <property type="evidence" value="ECO:0007669"/>
    <property type="project" value="UniProtKB-SubCell"/>
</dbReference>
<dbReference type="PANTHER" id="PTHR46613:SF1">
    <property type="entry name" value="RADIAL SPOKE HEAD 10 HOMOLOG B-RELATED"/>
    <property type="match status" value="1"/>
</dbReference>
<dbReference type="OrthoDB" id="294378at2759"/>
<proteinExistence type="predicted"/>
<keyword evidence="5" id="KW-0282">Flagellum</keyword>
<evidence type="ECO:0000256" key="7">
    <source>
        <dbReference type="ARBA" id="ARBA00023212"/>
    </source>
</evidence>
<dbReference type="EMBL" id="CYKH01001664">
    <property type="protein sequence ID" value="CUG88627.1"/>
    <property type="molecule type" value="Genomic_DNA"/>
</dbReference>
<evidence type="ECO:0000256" key="9">
    <source>
        <dbReference type="SAM" id="MobiDB-lite"/>
    </source>
</evidence>
<evidence type="ECO:0000256" key="2">
    <source>
        <dbReference type="ARBA" id="ARBA00004430"/>
    </source>
</evidence>
<dbReference type="GO" id="GO:0005930">
    <property type="term" value="C:axoneme"/>
    <property type="evidence" value="ECO:0007669"/>
    <property type="project" value="UniProtKB-SubCell"/>
</dbReference>
<feature type="region of interest" description="Disordered" evidence="9">
    <location>
        <begin position="478"/>
        <end position="506"/>
    </location>
</feature>
<keyword evidence="11" id="KW-1185">Reference proteome</keyword>
<evidence type="ECO:0000256" key="3">
    <source>
        <dbReference type="ARBA" id="ARBA00022490"/>
    </source>
</evidence>
<keyword evidence="4" id="KW-0677">Repeat</keyword>
<sequence length="506" mass="55897">MDTRGAEQQCLQHFSIVPYDGPTQNERFHGFGSMTLTGQHEYAGMFKEGRRNGLGTMSWADGLKYVGPWVKNSATGQGALSWPNGTEYFGDVVKGKRHGNGVLFHGDNFYAGDWHCGKRHGFGLQVSPHVSYNGEWVDGSRHGWGVATFASGNVYCGCWENDAMHGYGSMTWVTDKSATTMDQVEAPNDAGGKELFIDAAAAMTANRDYIRKLRSRLTNVGTICPGPLGPYTPSCVAHASMYERYTGAFEGNLPHGVGQYESYFFDGDTRDIPFDTVNQYNGSFERGVRSGHGVQKYADGTMYSGQWSANMKHGQGSIIHPDGTSDEVRMELDAPQRHNSNRPTTGRSSLSVTSEQNAAVEDSLELDDLFLTKQDRAALKELLTRYKSSLKHLFICYSKLWSPDDLASKAQRMMQEDAKVPAPRWDHRVDSDIRDMVALGTAPQISNTELVLRMTRRAEQAARDAAERAMAVVAEATELHKVNAKERRADDDAGDSDNEHDDSTPS</sequence>
<evidence type="ECO:0000256" key="6">
    <source>
        <dbReference type="ARBA" id="ARBA00023069"/>
    </source>
</evidence>
<dbReference type="AlphaFoldDB" id="A0A0S4JES9"/>
<dbReference type="SUPFAM" id="SSF82185">
    <property type="entry name" value="Histone H3 K4-specific methyltransferase SET7/9 N-terminal domain"/>
    <property type="match status" value="3"/>
</dbReference>
<evidence type="ECO:0000313" key="11">
    <source>
        <dbReference type="Proteomes" id="UP000051952"/>
    </source>
</evidence>
<dbReference type="Proteomes" id="UP000051952">
    <property type="component" value="Unassembled WGS sequence"/>
</dbReference>
<accession>A0A0S4JES9</accession>
<dbReference type="OMA" id="CWENDAM"/>
<evidence type="ECO:0000256" key="1">
    <source>
        <dbReference type="ARBA" id="ARBA00004230"/>
    </source>
</evidence>
<dbReference type="InterPro" id="IPR003409">
    <property type="entry name" value="MORN"/>
</dbReference>
<feature type="compositionally biased region" description="Polar residues" evidence="9">
    <location>
        <begin position="337"/>
        <end position="356"/>
    </location>
</feature>
<evidence type="ECO:0008006" key="12">
    <source>
        <dbReference type="Google" id="ProtNLM"/>
    </source>
</evidence>
<dbReference type="Gene3D" id="2.20.110.10">
    <property type="entry name" value="Histone H3 K4-specific methyltransferase SET7/9 N-terminal domain"/>
    <property type="match status" value="4"/>
</dbReference>
<keyword evidence="6" id="KW-0969">Cilium</keyword>
<name>A0A0S4JES9_BODSA</name>
<evidence type="ECO:0000256" key="4">
    <source>
        <dbReference type="ARBA" id="ARBA00022737"/>
    </source>
</evidence>
<evidence type="ECO:0000256" key="8">
    <source>
        <dbReference type="ARBA" id="ARBA00023273"/>
    </source>
</evidence>